<dbReference type="InterPro" id="IPR027417">
    <property type="entry name" value="P-loop_NTPase"/>
</dbReference>
<dbReference type="GO" id="GO:0051782">
    <property type="term" value="P:negative regulation of cell division"/>
    <property type="evidence" value="ECO:0007669"/>
    <property type="project" value="TreeGrafter"/>
</dbReference>
<dbReference type="Proteomes" id="UP000001746">
    <property type="component" value="Chromosome"/>
</dbReference>
<dbReference type="PANTHER" id="PTHR43384:SF10">
    <property type="entry name" value="ATPASE INVOLVED IN CHROMOSOME PARTITIONING, PARA_MIND FAMILY"/>
    <property type="match status" value="1"/>
</dbReference>
<dbReference type="SUPFAM" id="SSF52540">
    <property type="entry name" value="P-loop containing nucleoside triphosphate hydrolases"/>
    <property type="match status" value="1"/>
</dbReference>
<evidence type="ECO:0000313" key="2">
    <source>
        <dbReference type="EMBL" id="ACV47411.1"/>
    </source>
</evidence>
<dbReference type="Pfam" id="PF01656">
    <property type="entry name" value="CbiA"/>
    <property type="match status" value="1"/>
</dbReference>
<dbReference type="HOGENOM" id="CLU_037612_0_3_2"/>
<dbReference type="Gene3D" id="3.40.50.300">
    <property type="entry name" value="P-loop containing nucleotide triphosphate hydrolases"/>
    <property type="match status" value="1"/>
</dbReference>
<organism evidence="2 3">
    <name type="scientific">Halomicrobium mukohataei (strain ATCC 700874 / DSM 12286 / JCM 9738 / NCIMB 13541)</name>
    <name type="common">Haloarcula mukohataei</name>
    <dbReference type="NCBI Taxonomy" id="485914"/>
    <lineage>
        <taxon>Archaea</taxon>
        <taxon>Methanobacteriati</taxon>
        <taxon>Methanobacteriota</taxon>
        <taxon>Stenosarchaea group</taxon>
        <taxon>Halobacteria</taxon>
        <taxon>Halobacteriales</taxon>
        <taxon>Haloarculaceae</taxon>
        <taxon>Halomicrobium</taxon>
    </lineage>
</organism>
<accession>C7P2T9</accession>
<dbReference type="EMBL" id="CP001688">
    <property type="protein sequence ID" value="ACV47411.1"/>
    <property type="molecule type" value="Genomic_DNA"/>
</dbReference>
<dbReference type="AlphaFoldDB" id="C7P2T9"/>
<dbReference type="eggNOG" id="arCOG00589">
    <property type="taxonomic scope" value="Archaea"/>
</dbReference>
<reference evidence="2 3" key="1">
    <citation type="journal article" date="2009" name="Stand. Genomic Sci.">
        <title>Complete genome sequence of Halomicrobium mukohataei type strain (arg-2).</title>
        <authorList>
            <person name="Tindall B.J."/>
            <person name="Schneider S."/>
            <person name="Lapidus A."/>
            <person name="Copeland A."/>
            <person name="Glavina Del Rio T."/>
            <person name="Nolan M."/>
            <person name="Lucas S."/>
            <person name="Chen F."/>
            <person name="Tice H."/>
            <person name="Cheng J.F."/>
            <person name="Saunders E."/>
            <person name="Bruce D."/>
            <person name="Goodwin L."/>
            <person name="Pitluck S."/>
            <person name="Mikhailova N."/>
            <person name="Pati A."/>
            <person name="Ivanova N."/>
            <person name="Mavrommatis K."/>
            <person name="Chen A."/>
            <person name="Palaniappan K."/>
            <person name="Chain P."/>
            <person name="Land M."/>
            <person name="Hauser L."/>
            <person name="Chang Y.J."/>
            <person name="Jeffries C.D."/>
            <person name="Brettin T."/>
            <person name="Han C."/>
            <person name="Rohde M."/>
            <person name="Goker M."/>
            <person name="Bristow J."/>
            <person name="Eisen J.A."/>
            <person name="Markowitz V."/>
            <person name="Hugenholtz P."/>
            <person name="Klenk H.P."/>
            <person name="Kyrpides N.C."/>
            <person name="Detter J.C."/>
        </authorList>
    </citation>
    <scope>NUCLEOTIDE SEQUENCE [LARGE SCALE GENOMIC DNA]</scope>
    <source>
        <strain evidence="3">ATCC 700874 / DSM 12286 / JCM 9738 / NCIMB 13541</strain>
    </source>
</reference>
<proteinExistence type="predicted"/>
<dbReference type="STRING" id="485914.Hmuk_1290"/>
<dbReference type="GO" id="GO:0016887">
    <property type="term" value="F:ATP hydrolysis activity"/>
    <property type="evidence" value="ECO:0007669"/>
    <property type="project" value="TreeGrafter"/>
</dbReference>
<dbReference type="GO" id="GO:0005829">
    <property type="term" value="C:cytosol"/>
    <property type="evidence" value="ECO:0007669"/>
    <property type="project" value="TreeGrafter"/>
</dbReference>
<dbReference type="InterPro" id="IPR050625">
    <property type="entry name" value="ParA/MinD_ATPase"/>
</dbReference>
<dbReference type="KEGG" id="hmu:Hmuk_1290"/>
<protein>
    <submittedName>
        <fullName evidence="2">Cobyrinic acid ac-diamide synthase</fullName>
    </submittedName>
</protein>
<feature type="domain" description="CobQ/CobB/MinD/ParA nucleotide binding" evidence="1">
    <location>
        <begin position="18"/>
        <end position="210"/>
    </location>
</feature>
<dbReference type="GO" id="GO:0005524">
    <property type="term" value="F:ATP binding"/>
    <property type="evidence" value="ECO:0007669"/>
    <property type="project" value="TreeGrafter"/>
</dbReference>
<evidence type="ECO:0000259" key="1">
    <source>
        <dbReference type="Pfam" id="PF01656"/>
    </source>
</evidence>
<gene>
    <name evidence="2" type="ordered locus">Hmuk_1290</name>
</gene>
<keyword evidence="3" id="KW-1185">Reference proteome</keyword>
<dbReference type="PANTHER" id="PTHR43384">
    <property type="entry name" value="SEPTUM SITE-DETERMINING PROTEIN MIND HOMOLOG, CHLOROPLASTIC-RELATED"/>
    <property type="match status" value="1"/>
</dbReference>
<dbReference type="InterPro" id="IPR002586">
    <property type="entry name" value="CobQ/CobB/MinD/ParA_Nub-bd_dom"/>
</dbReference>
<dbReference type="GO" id="GO:0009898">
    <property type="term" value="C:cytoplasmic side of plasma membrane"/>
    <property type="evidence" value="ECO:0007669"/>
    <property type="project" value="TreeGrafter"/>
</dbReference>
<sequence>MIANLGLRYLTMAGYVCTIAGGKGGVGKTTTAVNVGAALQEAGHDVVVVDADLGMANLGSMLGIEHRASLHEILAGDAAVSDALTDAPGGLTIIPGEQSLEAFADADPAKLRKVIKTLRNAYDVVLIDTGAGLSHEVAVPLGLADGILLVTTPDDVAVGDTVKTAQLADRIDGDVVGVVVNRVTRHTDIAEISERLGFELLAVIPDDQEATAVEPLVLNAPDSRAASAFDQLSESMAAMFFRGERAADLETVLEETWFVDETDDDEEEEDESGGVFGLFS</sequence>
<evidence type="ECO:0000313" key="3">
    <source>
        <dbReference type="Proteomes" id="UP000001746"/>
    </source>
</evidence>
<name>C7P2T9_HALMD</name>